<sequence>MWWRFYAAPTFADVGVSTERTNTISVTTMRYHSSSRSPVVHDKILWLLYDIKSIYGKTPTADYRLGFGVMNTTAYLILQFASLANITLGLHLPSVGFSRVFSHEYTPNRGLAEQAVRIFVFGQDSQDGFKLQISEDVTEPGNDIALYVASRQFDATGVCPRTFHARSDVASGTALVLCHKDRRYRSLIDKEHAPTIQHLVHAIGESEHNLRQATKSGNEVSTQVVFAFSDSGNEVSYRQRVLFFDQTAAPTAIVYGTRTVTKARSVRGMFVGREALRSFASN</sequence>
<dbReference type="AlphaFoldDB" id="A0A2X0MMC7"/>
<dbReference type="EMBL" id="FQNC01000087">
    <property type="protein sequence ID" value="SGZ26991.1"/>
    <property type="molecule type" value="Genomic_DNA"/>
</dbReference>
<keyword evidence="2" id="KW-1185">Reference proteome</keyword>
<organism evidence="1 2">
    <name type="scientific">Microbotryum silenes-dioicae</name>
    <dbReference type="NCBI Taxonomy" id="796604"/>
    <lineage>
        <taxon>Eukaryota</taxon>
        <taxon>Fungi</taxon>
        <taxon>Dikarya</taxon>
        <taxon>Basidiomycota</taxon>
        <taxon>Pucciniomycotina</taxon>
        <taxon>Microbotryomycetes</taxon>
        <taxon>Microbotryales</taxon>
        <taxon>Microbotryaceae</taxon>
        <taxon>Microbotryum</taxon>
    </lineage>
</organism>
<name>A0A2X0MMC7_9BASI</name>
<dbReference type="Proteomes" id="UP000249464">
    <property type="component" value="Unassembled WGS sequence"/>
</dbReference>
<evidence type="ECO:0000313" key="2">
    <source>
        <dbReference type="Proteomes" id="UP000249464"/>
    </source>
</evidence>
<reference evidence="1 2" key="1">
    <citation type="submission" date="2016-11" db="EMBL/GenBank/DDBJ databases">
        <authorList>
            <person name="Jaros S."/>
            <person name="Januszkiewicz K."/>
            <person name="Wedrychowicz H."/>
        </authorList>
    </citation>
    <scope>NUCLEOTIDE SEQUENCE [LARGE SCALE GENOMIC DNA]</scope>
</reference>
<evidence type="ECO:0000313" key="1">
    <source>
        <dbReference type="EMBL" id="SGZ26991.1"/>
    </source>
</evidence>
<accession>A0A2X0MMC7</accession>
<proteinExistence type="predicted"/>
<protein>
    <submittedName>
        <fullName evidence="1">BQ5605_C025g10019 protein</fullName>
    </submittedName>
</protein>
<gene>
    <name evidence="1" type="primary">BQ5605_C025g10019</name>
    <name evidence="1" type="ORF">BQ5605_C025G10019</name>
</gene>